<feature type="domain" description="Ubiquitin-like protease family profile" evidence="5">
    <location>
        <begin position="462"/>
        <end position="637"/>
    </location>
</feature>
<dbReference type="GO" id="GO:0006508">
    <property type="term" value="P:proteolysis"/>
    <property type="evidence" value="ECO:0007669"/>
    <property type="project" value="UniProtKB-KW"/>
</dbReference>
<dbReference type="InterPro" id="IPR038765">
    <property type="entry name" value="Papain-like_cys_pep_sf"/>
</dbReference>
<dbReference type="AlphaFoldDB" id="A0A8X7VJ54"/>
<sequence>MEFPRSMFSDETRPAPMTEIQYGSTFKALKAVKNVVGVNVWKHVENSPLGVIIKFLNLEFEWCSKLVHYVTSRQLYCKKLHEFLFLIEKQPARFSIFEFEDIKGLNCDTILNTKITVTCMCPRSRDEVRPLWEQQDEDPEIDRLFKYILQDKPLSTITWQALPKYPLTPIQCNKQTEEQKESHEEQFIIQRRKTQEERVEQLIKKWNSGKRNMDHQSYQFLNLIAQLEDIMLFKTPQNDRSSCTKLPAKLAKSSKIEDTTGKTEVQGNGGDQDPGNGGHKEEELPFEVEDIDVVKSPPQPHLCLLVPKIEETSESKKKPDDEKAIIVSSESHPFARMEKTEKENHGATSSASVTSVLPCKDLEDQVVDRRRMRLQYQALHPPPKIDRTRTLSQNLKSPYVPGTQVKEALKRYRMNEMLREPYMTVYGPVAESDVANLRDSIGREDSIYPIGSTTRANTFFKLLLQPRKRSTGEASDLTFDTSHMNAALCLYRLRLREDPSMFISSRIAIMDVNFQMLWAHQYKNWESHKFLNGGSGLYYFGIAPFYAQIKLWWMHDVDTLFSYLNVHDNSHWVAMVISIPDQTVKIYDSGEPEKGNIRLREEAEPFARMLPYALWFFAKAIDKPICGSYRVYNQVYMEMEEHLNDDKIAVVREKLAAEMYVATARGGEEMSNDEFITNSMDENQARLEDI</sequence>
<reference evidence="6 7" key="1">
    <citation type="submission" date="2020-02" db="EMBL/GenBank/DDBJ databases">
        <authorList>
            <person name="Ma Q."/>
            <person name="Huang Y."/>
            <person name="Song X."/>
            <person name="Pei D."/>
        </authorList>
    </citation>
    <scope>NUCLEOTIDE SEQUENCE [LARGE SCALE GENOMIC DNA]</scope>
    <source>
        <strain evidence="6">Sxm20200214</strain>
        <tissue evidence="6">Leaf</tissue>
    </source>
</reference>
<name>A0A8X7VJ54_BRACI</name>
<comment type="similarity">
    <text evidence="1">Belongs to the peptidase C48 family.</text>
</comment>
<accession>A0A8X7VJ54</accession>
<protein>
    <recommendedName>
        <fullName evidence="5">Ubiquitin-like protease family profile domain-containing protein</fullName>
    </recommendedName>
</protein>
<evidence type="ECO:0000256" key="2">
    <source>
        <dbReference type="ARBA" id="ARBA00022670"/>
    </source>
</evidence>
<dbReference type="Pfam" id="PF02902">
    <property type="entry name" value="Peptidase_C48"/>
    <property type="match status" value="1"/>
</dbReference>
<feature type="compositionally biased region" description="Gly residues" evidence="4">
    <location>
        <begin position="267"/>
        <end position="277"/>
    </location>
</feature>
<dbReference type="GO" id="GO:0008234">
    <property type="term" value="F:cysteine-type peptidase activity"/>
    <property type="evidence" value="ECO:0007669"/>
    <property type="project" value="InterPro"/>
</dbReference>
<evidence type="ECO:0000313" key="7">
    <source>
        <dbReference type="Proteomes" id="UP000886595"/>
    </source>
</evidence>
<dbReference type="InterPro" id="IPR003653">
    <property type="entry name" value="Peptidase_C48_C"/>
</dbReference>
<evidence type="ECO:0000256" key="1">
    <source>
        <dbReference type="ARBA" id="ARBA00005234"/>
    </source>
</evidence>
<comment type="caution">
    <text evidence="6">The sequence shown here is derived from an EMBL/GenBank/DDBJ whole genome shotgun (WGS) entry which is preliminary data.</text>
</comment>
<dbReference type="EMBL" id="JAAMPC010000005">
    <property type="protein sequence ID" value="KAG2311925.1"/>
    <property type="molecule type" value="Genomic_DNA"/>
</dbReference>
<keyword evidence="3" id="KW-0378">Hydrolase</keyword>
<evidence type="ECO:0000259" key="5">
    <source>
        <dbReference type="PROSITE" id="PS50600"/>
    </source>
</evidence>
<keyword evidence="2" id="KW-0645">Protease</keyword>
<feature type="region of interest" description="Disordered" evidence="4">
    <location>
        <begin position="238"/>
        <end position="281"/>
    </location>
</feature>
<dbReference type="PROSITE" id="PS50600">
    <property type="entry name" value="ULP_PROTEASE"/>
    <property type="match status" value="1"/>
</dbReference>
<dbReference type="Gene3D" id="3.40.395.10">
    <property type="entry name" value="Adenoviral Proteinase, Chain A"/>
    <property type="match status" value="1"/>
</dbReference>
<dbReference type="Proteomes" id="UP000886595">
    <property type="component" value="Unassembled WGS sequence"/>
</dbReference>
<dbReference type="Pfam" id="PF09331">
    <property type="entry name" value="DUF1985"/>
    <property type="match status" value="1"/>
</dbReference>
<dbReference type="InterPro" id="IPR015410">
    <property type="entry name" value="DUF1985"/>
</dbReference>
<dbReference type="SUPFAM" id="SSF54001">
    <property type="entry name" value="Cysteine proteinases"/>
    <property type="match status" value="1"/>
</dbReference>
<keyword evidence="7" id="KW-1185">Reference proteome</keyword>
<proteinExistence type="inferred from homology"/>
<evidence type="ECO:0000256" key="4">
    <source>
        <dbReference type="SAM" id="MobiDB-lite"/>
    </source>
</evidence>
<evidence type="ECO:0000313" key="6">
    <source>
        <dbReference type="EMBL" id="KAG2311925.1"/>
    </source>
</evidence>
<gene>
    <name evidence="6" type="ORF">Bca52824_023482</name>
</gene>
<evidence type="ECO:0000256" key="3">
    <source>
        <dbReference type="ARBA" id="ARBA00022801"/>
    </source>
</evidence>
<organism evidence="6 7">
    <name type="scientific">Brassica carinata</name>
    <name type="common">Ethiopian mustard</name>
    <name type="synonym">Abyssinian cabbage</name>
    <dbReference type="NCBI Taxonomy" id="52824"/>
    <lineage>
        <taxon>Eukaryota</taxon>
        <taxon>Viridiplantae</taxon>
        <taxon>Streptophyta</taxon>
        <taxon>Embryophyta</taxon>
        <taxon>Tracheophyta</taxon>
        <taxon>Spermatophyta</taxon>
        <taxon>Magnoliopsida</taxon>
        <taxon>eudicotyledons</taxon>
        <taxon>Gunneridae</taxon>
        <taxon>Pentapetalae</taxon>
        <taxon>rosids</taxon>
        <taxon>malvids</taxon>
        <taxon>Brassicales</taxon>
        <taxon>Brassicaceae</taxon>
        <taxon>Brassiceae</taxon>
        <taxon>Brassica</taxon>
    </lineage>
</organism>